<sequence>MEDPVFWEGSQYLLETEVDPTSDPDQSVYRYTEAALKAQDAKWQRLMDNRKPRKNIPSRLLASSGNSVPYLLYGWPFNQDDMIQYAKRHSLVYQTTENNRAKFRGVDEFNFNQITDDHLKNHTRMRSYGRIATRLVLRKLIKATGLHVELGRPFTFEYDNMLVLWSNRSIEQYSADPMMLGTFERGKTIIEAAVREINSGKKVELCWCWSWNGNDVGVFESLE</sequence>
<accession>A0A5C3P493</accession>
<dbReference type="InParanoid" id="A0A5C3P493"/>
<proteinExistence type="predicted"/>
<name>A0A5C3P493_9APHY</name>
<reference evidence="1 2" key="1">
    <citation type="journal article" date="2019" name="Nat. Ecol. Evol.">
        <title>Megaphylogeny resolves global patterns of mushroom evolution.</title>
        <authorList>
            <person name="Varga T."/>
            <person name="Krizsan K."/>
            <person name="Foldi C."/>
            <person name="Dima B."/>
            <person name="Sanchez-Garcia M."/>
            <person name="Sanchez-Ramirez S."/>
            <person name="Szollosi G.J."/>
            <person name="Szarkandi J.G."/>
            <person name="Papp V."/>
            <person name="Albert L."/>
            <person name="Andreopoulos W."/>
            <person name="Angelini C."/>
            <person name="Antonin V."/>
            <person name="Barry K.W."/>
            <person name="Bougher N.L."/>
            <person name="Buchanan P."/>
            <person name="Buyck B."/>
            <person name="Bense V."/>
            <person name="Catcheside P."/>
            <person name="Chovatia M."/>
            <person name="Cooper J."/>
            <person name="Damon W."/>
            <person name="Desjardin D."/>
            <person name="Finy P."/>
            <person name="Geml J."/>
            <person name="Haridas S."/>
            <person name="Hughes K."/>
            <person name="Justo A."/>
            <person name="Karasinski D."/>
            <person name="Kautmanova I."/>
            <person name="Kiss B."/>
            <person name="Kocsube S."/>
            <person name="Kotiranta H."/>
            <person name="LaButti K.M."/>
            <person name="Lechner B.E."/>
            <person name="Liimatainen K."/>
            <person name="Lipzen A."/>
            <person name="Lukacs Z."/>
            <person name="Mihaltcheva S."/>
            <person name="Morgado L.N."/>
            <person name="Niskanen T."/>
            <person name="Noordeloos M.E."/>
            <person name="Ohm R.A."/>
            <person name="Ortiz-Santana B."/>
            <person name="Ovrebo C."/>
            <person name="Racz N."/>
            <person name="Riley R."/>
            <person name="Savchenko A."/>
            <person name="Shiryaev A."/>
            <person name="Soop K."/>
            <person name="Spirin V."/>
            <person name="Szebenyi C."/>
            <person name="Tomsovsky M."/>
            <person name="Tulloss R.E."/>
            <person name="Uehling J."/>
            <person name="Grigoriev I.V."/>
            <person name="Vagvolgyi C."/>
            <person name="Papp T."/>
            <person name="Martin F.M."/>
            <person name="Miettinen O."/>
            <person name="Hibbett D.S."/>
            <person name="Nagy L.G."/>
        </authorList>
    </citation>
    <scope>NUCLEOTIDE SEQUENCE [LARGE SCALE GENOMIC DNA]</scope>
    <source>
        <strain evidence="1 2">HHB13444</strain>
    </source>
</reference>
<keyword evidence="2" id="KW-1185">Reference proteome</keyword>
<protein>
    <submittedName>
        <fullName evidence="1">Uncharacterized protein</fullName>
    </submittedName>
</protein>
<evidence type="ECO:0000313" key="2">
    <source>
        <dbReference type="Proteomes" id="UP000308197"/>
    </source>
</evidence>
<dbReference type="Proteomes" id="UP000308197">
    <property type="component" value="Unassembled WGS sequence"/>
</dbReference>
<gene>
    <name evidence="1" type="ORF">K466DRAFT_554650</name>
</gene>
<evidence type="ECO:0000313" key="1">
    <source>
        <dbReference type="EMBL" id="TFK83697.1"/>
    </source>
</evidence>
<organism evidence="1 2">
    <name type="scientific">Polyporus arcularius HHB13444</name>
    <dbReference type="NCBI Taxonomy" id="1314778"/>
    <lineage>
        <taxon>Eukaryota</taxon>
        <taxon>Fungi</taxon>
        <taxon>Dikarya</taxon>
        <taxon>Basidiomycota</taxon>
        <taxon>Agaricomycotina</taxon>
        <taxon>Agaricomycetes</taxon>
        <taxon>Polyporales</taxon>
        <taxon>Polyporaceae</taxon>
        <taxon>Polyporus</taxon>
    </lineage>
</organism>
<dbReference type="EMBL" id="ML211372">
    <property type="protein sequence ID" value="TFK83697.1"/>
    <property type="molecule type" value="Genomic_DNA"/>
</dbReference>
<dbReference type="AlphaFoldDB" id="A0A5C3P493"/>